<evidence type="ECO:0000313" key="2">
    <source>
        <dbReference type="EMBL" id="MBE9397783.1"/>
    </source>
</evidence>
<keyword evidence="1" id="KW-0732">Signal</keyword>
<name>A0A8J7FK95_9GAMM</name>
<comment type="caution">
    <text evidence="2">The sequence shown here is derived from an EMBL/GenBank/DDBJ whole genome shotgun (WGS) entry which is preliminary data.</text>
</comment>
<gene>
    <name evidence="2" type="ORF">IOQ59_10995</name>
</gene>
<reference evidence="2" key="1">
    <citation type="submission" date="2020-10" db="EMBL/GenBank/DDBJ databases">
        <title>Bacterium isolated from coastal waters sediment.</title>
        <authorList>
            <person name="Chen R.-J."/>
            <person name="Lu D.-C."/>
            <person name="Zhu K.-L."/>
            <person name="Du Z.-J."/>
        </authorList>
    </citation>
    <scope>NUCLEOTIDE SEQUENCE</scope>
    <source>
        <strain evidence="2">N1Y112</strain>
    </source>
</reference>
<sequence length="81" mass="9357">MKTLKILLLLSLMPVVALADQFAYEILEYNKFHDSREIKGQLNKMGQVGWELISVDKHIATGAATFYRYTLKRKVIRREGS</sequence>
<proteinExistence type="predicted"/>
<accession>A0A8J7FK95</accession>
<protein>
    <recommendedName>
        <fullName evidence="4">DUF4177 domain-containing protein</fullName>
    </recommendedName>
</protein>
<keyword evidence="3" id="KW-1185">Reference proteome</keyword>
<dbReference type="Proteomes" id="UP000640333">
    <property type="component" value="Unassembled WGS sequence"/>
</dbReference>
<evidence type="ECO:0008006" key="4">
    <source>
        <dbReference type="Google" id="ProtNLM"/>
    </source>
</evidence>
<evidence type="ECO:0000313" key="3">
    <source>
        <dbReference type="Proteomes" id="UP000640333"/>
    </source>
</evidence>
<organism evidence="2 3">
    <name type="scientific">Pontibacterium sinense</name>
    <dbReference type="NCBI Taxonomy" id="2781979"/>
    <lineage>
        <taxon>Bacteria</taxon>
        <taxon>Pseudomonadati</taxon>
        <taxon>Pseudomonadota</taxon>
        <taxon>Gammaproteobacteria</taxon>
        <taxon>Oceanospirillales</taxon>
        <taxon>Oceanospirillaceae</taxon>
        <taxon>Pontibacterium</taxon>
    </lineage>
</organism>
<evidence type="ECO:0000256" key="1">
    <source>
        <dbReference type="SAM" id="SignalP"/>
    </source>
</evidence>
<dbReference type="RefSeq" id="WP_193953339.1">
    <property type="nucleotide sequence ID" value="NZ_JADEYS010000010.1"/>
</dbReference>
<feature type="chain" id="PRO_5035151400" description="DUF4177 domain-containing protein" evidence="1">
    <location>
        <begin position="20"/>
        <end position="81"/>
    </location>
</feature>
<feature type="signal peptide" evidence="1">
    <location>
        <begin position="1"/>
        <end position="19"/>
    </location>
</feature>
<dbReference type="AlphaFoldDB" id="A0A8J7FK95"/>
<dbReference type="EMBL" id="JADEYS010000010">
    <property type="protein sequence ID" value="MBE9397783.1"/>
    <property type="molecule type" value="Genomic_DNA"/>
</dbReference>